<accession>A0A1L3JGG8</accession>
<dbReference type="RefSeq" id="WP_072554549.1">
    <property type="nucleotide sequence ID" value="NZ_CP018155.1"/>
</dbReference>
<reference evidence="2 3" key="1">
    <citation type="submission" date="2016-11" db="EMBL/GenBank/DDBJ databases">
        <title>Tenacibaculum sp. LPB0136, isolated from marine environment.</title>
        <authorList>
            <person name="Kim E."/>
            <person name="Yi H."/>
        </authorList>
    </citation>
    <scope>NUCLEOTIDE SEQUENCE [LARGE SCALE GENOMIC DNA]</scope>
    <source>
        <strain evidence="2 3">LPB0136</strain>
    </source>
</reference>
<gene>
    <name evidence="2" type="ORF">LPB136_02065</name>
</gene>
<dbReference type="Gene3D" id="1.20.120.450">
    <property type="entry name" value="dinb family like domain"/>
    <property type="match status" value="1"/>
</dbReference>
<dbReference type="InterPro" id="IPR034660">
    <property type="entry name" value="DinB/YfiT-like"/>
</dbReference>
<dbReference type="Proteomes" id="UP000181898">
    <property type="component" value="Chromosome"/>
</dbReference>
<dbReference type="KEGG" id="ten:LPB136_02065"/>
<evidence type="ECO:0000313" key="3">
    <source>
        <dbReference type="Proteomes" id="UP000181898"/>
    </source>
</evidence>
<protein>
    <recommendedName>
        <fullName evidence="1">DinB-like domain-containing protein</fullName>
    </recommendedName>
</protein>
<organism evidence="2 3">
    <name type="scientific">Tenacibaculum todarodis</name>
    <dbReference type="NCBI Taxonomy" id="1850252"/>
    <lineage>
        <taxon>Bacteria</taxon>
        <taxon>Pseudomonadati</taxon>
        <taxon>Bacteroidota</taxon>
        <taxon>Flavobacteriia</taxon>
        <taxon>Flavobacteriales</taxon>
        <taxon>Flavobacteriaceae</taxon>
        <taxon>Tenacibaculum</taxon>
    </lineage>
</organism>
<sequence length="177" mass="20883">MNKESIVNLLEDKHQQLFDWLKEQPEDTFEKGPEGKWTTGQHIEHLVNSIQKLNNALSFPSFILKSKFGTSNREVRTYNEVVKKYQDKLIVNQEKARAFNINVKTPSEKKYKQLLSTLEIQNKKLQYKTLKLKDKNLDTLILPHPLMGKMPLREIIMWTAYHTEHHTTILEEKHSSK</sequence>
<name>A0A1L3JGG8_9FLAO</name>
<feature type="domain" description="DinB-like" evidence="1">
    <location>
        <begin position="11"/>
        <end position="167"/>
    </location>
</feature>
<keyword evidence="3" id="KW-1185">Reference proteome</keyword>
<dbReference type="Pfam" id="PF12867">
    <property type="entry name" value="DinB_2"/>
    <property type="match status" value="1"/>
</dbReference>
<evidence type="ECO:0000259" key="1">
    <source>
        <dbReference type="Pfam" id="PF12867"/>
    </source>
</evidence>
<dbReference type="EMBL" id="CP018155">
    <property type="protein sequence ID" value="APG64225.1"/>
    <property type="molecule type" value="Genomic_DNA"/>
</dbReference>
<evidence type="ECO:0000313" key="2">
    <source>
        <dbReference type="EMBL" id="APG64225.1"/>
    </source>
</evidence>
<dbReference type="OrthoDB" id="954225at2"/>
<dbReference type="STRING" id="1850252.LPB136_02065"/>
<dbReference type="AlphaFoldDB" id="A0A1L3JGG8"/>
<dbReference type="InterPro" id="IPR024775">
    <property type="entry name" value="DinB-like"/>
</dbReference>
<dbReference type="SUPFAM" id="SSF109854">
    <property type="entry name" value="DinB/YfiT-like putative metalloenzymes"/>
    <property type="match status" value="1"/>
</dbReference>
<proteinExistence type="predicted"/>